<proteinExistence type="predicted"/>
<keyword evidence="3" id="KW-1185">Reference proteome</keyword>
<feature type="transmembrane region" description="Helical" evidence="1">
    <location>
        <begin position="12"/>
        <end position="30"/>
    </location>
</feature>
<dbReference type="RefSeq" id="WP_155524816.1">
    <property type="nucleotide sequence ID" value="NZ_CP065748.1"/>
</dbReference>
<keyword evidence="1" id="KW-0472">Membrane</keyword>
<dbReference type="KEGG" id="dla:I6G47_12745"/>
<dbReference type="Proteomes" id="UP000595064">
    <property type="component" value="Chromosome"/>
</dbReference>
<reference evidence="2 3" key="1">
    <citation type="submission" date="2020-12" db="EMBL/GenBank/DDBJ databases">
        <title>FDA dAtabase for Regulatory Grade micrObial Sequences (FDA-ARGOS): Supporting development and validation of Infectious Disease Dx tests.</title>
        <authorList>
            <person name="Sproer C."/>
            <person name="Gronow S."/>
            <person name="Severitt S."/>
            <person name="Schroder I."/>
            <person name="Tallon L."/>
            <person name="Sadzewicz L."/>
            <person name="Zhao X."/>
            <person name="Boylan J."/>
            <person name="Ott S."/>
            <person name="Bowen H."/>
            <person name="Vavikolanu K."/>
            <person name="Mehta A."/>
            <person name="Aluvathingal J."/>
            <person name="Nadendla S."/>
            <person name="Lowell S."/>
            <person name="Myers T."/>
            <person name="Yan Y."/>
            <person name="Sichtig H."/>
        </authorList>
    </citation>
    <scope>NUCLEOTIDE SEQUENCE [LARGE SCALE GENOMIC DNA]</scope>
    <source>
        <strain evidence="2 3">FDAARGOS_890</strain>
    </source>
</reference>
<name>A0A7T3DHV5_9BURK</name>
<organism evidence="2 3">
    <name type="scientific">Delftia lacustris</name>
    <dbReference type="NCBI Taxonomy" id="558537"/>
    <lineage>
        <taxon>Bacteria</taxon>
        <taxon>Pseudomonadati</taxon>
        <taxon>Pseudomonadota</taxon>
        <taxon>Betaproteobacteria</taxon>
        <taxon>Burkholderiales</taxon>
        <taxon>Comamonadaceae</taxon>
        <taxon>Delftia</taxon>
    </lineage>
</organism>
<evidence type="ECO:0000313" key="3">
    <source>
        <dbReference type="Proteomes" id="UP000595064"/>
    </source>
</evidence>
<protein>
    <submittedName>
        <fullName evidence="2">Uncharacterized protein</fullName>
    </submittedName>
</protein>
<evidence type="ECO:0000313" key="2">
    <source>
        <dbReference type="EMBL" id="QPS83865.1"/>
    </source>
</evidence>
<keyword evidence="1" id="KW-0812">Transmembrane</keyword>
<accession>A0A7T3DHV5</accession>
<dbReference type="AlphaFoldDB" id="A0A7T3DHV5"/>
<dbReference type="EMBL" id="CP065748">
    <property type="protein sequence ID" value="QPS83865.1"/>
    <property type="molecule type" value="Genomic_DNA"/>
</dbReference>
<gene>
    <name evidence="2" type="ORF">I6G47_12745</name>
</gene>
<keyword evidence="1" id="KW-1133">Transmembrane helix</keyword>
<evidence type="ECO:0000256" key="1">
    <source>
        <dbReference type="SAM" id="Phobius"/>
    </source>
</evidence>
<sequence>MTMSEWSATWQAVGIIVTLIVGIATVIKVWKDLNSTREQKKAADKLEKTKFLLEQHRRLFDSQDLKDVLQHIDGDDIELSQFYFWEKIENLLFLSKKYKY</sequence>